<dbReference type="HOGENOM" id="CLU_2658359_0_0_1"/>
<name>A0A0D3END5_9ORYZ</name>
<dbReference type="AlphaFoldDB" id="A0A0D3END5"/>
<feature type="compositionally biased region" description="Basic residues" evidence="1">
    <location>
        <begin position="67"/>
        <end position="76"/>
    </location>
</feature>
<dbReference type="Proteomes" id="UP000026960">
    <property type="component" value="Chromosome 1"/>
</dbReference>
<sequence>MAVGSREAGGTLDQSPSCAAAAEEGKLSARELCEKIRKKVIPAQSDGELSVLRRRRRRLRLAPSPRHATRERRRRD</sequence>
<evidence type="ECO:0000313" key="2">
    <source>
        <dbReference type="EnsemblPlants" id="OBART01G14200.1"/>
    </source>
</evidence>
<evidence type="ECO:0000256" key="1">
    <source>
        <dbReference type="SAM" id="MobiDB-lite"/>
    </source>
</evidence>
<feature type="region of interest" description="Disordered" evidence="1">
    <location>
        <begin position="56"/>
        <end position="76"/>
    </location>
</feature>
<evidence type="ECO:0000313" key="3">
    <source>
        <dbReference type="Proteomes" id="UP000026960"/>
    </source>
</evidence>
<dbReference type="PaxDb" id="65489-OBART01G14200.1"/>
<keyword evidence="3" id="KW-1185">Reference proteome</keyword>
<reference evidence="2" key="1">
    <citation type="journal article" date="2009" name="Rice">
        <title>De Novo Next Generation Sequencing of Plant Genomes.</title>
        <authorList>
            <person name="Rounsley S."/>
            <person name="Marri P.R."/>
            <person name="Yu Y."/>
            <person name="He R."/>
            <person name="Sisneros N."/>
            <person name="Goicoechea J.L."/>
            <person name="Lee S.J."/>
            <person name="Angelova A."/>
            <person name="Kudrna D."/>
            <person name="Luo M."/>
            <person name="Affourtit J."/>
            <person name="Desany B."/>
            <person name="Knight J."/>
            <person name="Niazi F."/>
            <person name="Egholm M."/>
            <person name="Wing R.A."/>
        </authorList>
    </citation>
    <scope>NUCLEOTIDE SEQUENCE [LARGE SCALE GENOMIC DNA]</scope>
    <source>
        <strain evidence="2">cv. IRGC 105608</strain>
    </source>
</reference>
<accession>A0A0D3END5</accession>
<proteinExistence type="predicted"/>
<dbReference type="EnsemblPlants" id="OBART01G14200.1">
    <property type="protein sequence ID" value="OBART01G14200.1"/>
    <property type="gene ID" value="OBART01G14200"/>
</dbReference>
<organism evidence="2">
    <name type="scientific">Oryza barthii</name>
    <dbReference type="NCBI Taxonomy" id="65489"/>
    <lineage>
        <taxon>Eukaryota</taxon>
        <taxon>Viridiplantae</taxon>
        <taxon>Streptophyta</taxon>
        <taxon>Embryophyta</taxon>
        <taxon>Tracheophyta</taxon>
        <taxon>Spermatophyta</taxon>
        <taxon>Magnoliopsida</taxon>
        <taxon>Liliopsida</taxon>
        <taxon>Poales</taxon>
        <taxon>Poaceae</taxon>
        <taxon>BOP clade</taxon>
        <taxon>Oryzoideae</taxon>
        <taxon>Oryzeae</taxon>
        <taxon>Oryzinae</taxon>
        <taxon>Oryza</taxon>
    </lineage>
</organism>
<reference evidence="2" key="2">
    <citation type="submission" date="2015-03" db="UniProtKB">
        <authorList>
            <consortium name="EnsemblPlants"/>
        </authorList>
    </citation>
    <scope>IDENTIFICATION</scope>
</reference>
<protein>
    <submittedName>
        <fullName evidence="2">Uncharacterized protein</fullName>
    </submittedName>
</protein>
<dbReference type="Gramene" id="OBART01G14200.1">
    <property type="protein sequence ID" value="OBART01G14200.1"/>
    <property type="gene ID" value="OBART01G14200"/>
</dbReference>